<evidence type="ECO:0000313" key="3">
    <source>
        <dbReference type="Proteomes" id="UP000824782"/>
    </source>
</evidence>
<sequence>MASSCSPSWEPMTRTWRGWRERPASVTGRPPSASKNTTTAFPERTAIITLGGIVMGLSHRANAEVTSGRKFHTTKG</sequence>
<protein>
    <submittedName>
        <fullName evidence="2">Uncharacterized protein</fullName>
    </submittedName>
</protein>
<name>A0AAV6ZGZ7_ENGPU</name>
<proteinExistence type="predicted"/>
<dbReference type="Proteomes" id="UP000824782">
    <property type="component" value="Unassembled WGS sequence"/>
</dbReference>
<keyword evidence="3" id="KW-1185">Reference proteome</keyword>
<feature type="region of interest" description="Disordered" evidence="1">
    <location>
        <begin position="1"/>
        <end position="40"/>
    </location>
</feature>
<evidence type="ECO:0000313" key="2">
    <source>
        <dbReference type="EMBL" id="KAG8548667.1"/>
    </source>
</evidence>
<dbReference type="EMBL" id="WNYA01000355">
    <property type="protein sequence ID" value="KAG8548667.1"/>
    <property type="molecule type" value="Genomic_DNA"/>
</dbReference>
<evidence type="ECO:0000256" key="1">
    <source>
        <dbReference type="SAM" id="MobiDB-lite"/>
    </source>
</evidence>
<comment type="caution">
    <text evidence="2">The sequence shown here is derived from an EMBL/GenBank/DDBJ whole genome shotgun (WGS) entry which is preliminary data.</text>
</comment>
<gene>
    <name evidence="2" type="ORF">GDO81_024648</name>
</gene>
<organism evidence="2 3">
    <name type="scientific">Engystomops pustulosus</name>
    <name type="common">Tungara frog</name>
    <name type="synonym">Physalaemus pustulosus</name>
    <dbReference type="NCBI Taxonomy" id="76066"/>
    <lineage>
        <taxon>Eukaryota</taxon>
        <taxon>Metazoa</taxon>
        <taxon>Chordata</taxon>
        <taxon>Craniata</taxon>
        <taxon>Vertebrata</taxon>
        <taxon>Euteleostomi</taxon>
        <taxon>Amphibia</taxon>
        <taxon>Batrachia</taxon>
        <taxon>Anura</taxon>
        <taxon>Neobatrachia</taxon>
        <taxon>Hyloidea</taxon>
        <taxon>Leptodactylidae</taxon>
        <taxon>Leiuperinae</taxon>
        <taxon>Engystomops</taxon>
    </lineage>
</organism>
<accession>A0AAV6ZGZ7</accession>
<dbReference type="AlphaFoldDB" id="A0AAV6ZGZ7"/>
<reference evidence="2" key="1">
    <citation type="thesis" date="2020" institute="ProQuest LLC" country="789 East Eisenhower Parkway, Ann Arbor, MI, USA">
        <title>Comparative Genomics and Chromosome Evolution.</title>
        <authorList>
            <person name="Mudd A.B."/>
        </authorList>
    </citation>
    <scope>NUCLEOTIDE SEQUENCE</scope>
    <source>
        <strain evidence="2">237g6f4</strain>
        <tissue evidence="2">Blood</tissue>
    </source>
</reference>